<comment type="caution">
    <text evidence="1">The sequence shown here is derived from an EMBL/GenBank/DDBJ whole genome shotgun (WGS) entry which is preliminary data.</text>
</comment>
<dbReference type="EMBL" id="LRGB01001663">
    <property type="protein sequence ID" value="KZS10903.1"/>
    <property type="molecule type" value="Genomic_DNA"/>
</dbReference>
<sequence>MKILFGCFALSWISLCFGACSFDPETGISTCHTYTQWTEGVEGAVSWAKDCDFKGHDVAKIDGPEHNCGKLCYNFDKGQCTHFTWSKGICYIKSNARQKAEEPSKSEGDVCGYVVSRTDFVRVG</sequence>
<dbReference type="Gene3D" id="3.50.4.10">
    <property type="entry name" value="Hepatocyte Growth Factor"/>
    <property type="match status" value="1"/>
</dbReference>
<keyword evidence="2" id="KW-1185">Reference proteome</keyword>
<dbReference type="AlphaFoldDB" id="A0A164TZ57"/>
<accession>A0A164TZ57</accession>
<organism evidence="1 2">
    <name type="scientific">Daphnia magna</name>
    <dbReference type="NCBI Taxonomy" id="35525"/>
    <lineage>
        <taxon>Eukaryota</taxon>
        <taxon>Metazoa</taxon>
        <taxon>Ecdysozoa</taxon>
        <taxon>Arthropoda</taxon>
        <taxon>Crustacea</taxon>
        <taxon>Branchiopoda</taxon>
        <taxon>Diplostraca</taxon>
        <taxon>Cladocera</taxon>
        <taxon>Anomopoda</taxon>
        <taxon>Daphniidae</taxon>
        <taxon>Daphnia</taxon>
    </lineage>
</organism>
<evidence type="ECO:0000313" key="1">
    <source>
        <dbReference type="EMBL" id="KZS10903.1"/>
    </source>
</evidence>
<protein>
    <submittedName>
        <fullName evidence="1">Uncharacterized protein</fullName>
    </submittedName>
</protein>
<gene>
    <name evidence="1" type="ORF">APZ42_024548</name>
</gene>
<proteinExistence type="predicted"/>
<evidence type="ECO:0000313" key="2">
    <source>
        <dbReference type="Proteomes" id="UP000076858"/>
    </source>
</evidence>
<reference evidence="1 2" key="1">
    <citation type="submission" date="2016-03" db="EMBL/GenBank/DDBJ databases">
        <title>EvidentialGene: Evidence-directed Construction of Genes on Genomes.</title>
        <authorList>
            <person name="Gilbert D.G."/>
            <person name="Choi J.-H."/>
            <person name="Mockaitis K."/>
            <person name="Colbourne J."/>
            <person name="Pfrender M."/>
        </authorList>
    </citation>
    <scope>NUCLEOTIDE SEQUENCE [LARGE SCALE GENOMIC DNA]</scope>
    <source>
        <strain evidence="1 2">Xinb3</strain>
        <tissue evidence="1">Complete organism</tissue>
    </source>
</reference>
<name>A0A164TZ57_9CRUS</name>
<dbReference type="Proteomes" id="UP000076858">
    <property type="component" value="Unassembled WGS sequence"/>
</dbReference>